<evidence type="ECO:0000256" key="7">
    <source>
        <dbReference type="ARBA" id="ARBA00023237"/>
    </source>
</evidence>
<name>U6RBW6_9BACT</name>
<dbReference type="GO" id="GO:0009279">
    <property type="term" value="C:cell outer membrane"/>
    <property type="evidence" value="ECO:0007669"/>
    <property type="project" value="UniProtKB-SubCell"/>
</dbReference>
<feature type="domain" description="TonB-dependent receptor-like beta-barrel" evidence="11">
    <location>
        <begin position="499"/>
        <end position="1042"/>
    </location>
</feature>
<dbReference type="Pfam" id="PF00593">
    <property type="entry name" value="TonB_dep_Rec_b-barrel"/>
    <property type="match status" value="1"/>
</dbReference>
<evidence type="ECO:0000256" key="1">
    <source>
        <dbReference type="ARBA" id="ARBA00004571"/>
    </source>
</evidence>
<evidence type="ECO:0000256" key="8">
    <source>
        <dbReference type="PROSITE-ProRule" id="PRU01360"/>
    </source>
</evidence>
<evidence type="ECO:0000259" key="12">
    <source>
        <dbReference type="Pfam" id="PF07715"/>
    </source>
</evidence>
<dbReference type="PROSITE" id="PS52016">
    <property type="entry name" value="TONB_DEPENDENT_REC_3"/>
    <property type="match status" value="1"/>
</dbReference>
<gene>
    <name evidence="13" type="ORF">HMPREF1534_03329</name>
</gene>
<dbReference type="Proteomes" id="UP000017831">
    <property type="component" value="Unassembled WGS sequence"/>
</dbReference>
<comment type="subcellular location">
    <subcellularLocation>
        <location evidence="1 8">Cell outer membrane</location>
        <topology evidence="1 8">Multi-pass membrane protein</topology>
    </subcellularLocation>
</comment>
<keyword evidence="5 9" id="KW-0798">TonB box</keyword>
<dbReference type="SUPFAM" id="SSF49464">
    <property type="entry name" value="Carboxypeptidase regulatory domain-like"/>
    <property type="match status" value="1"/>
</dbReference>
<dbReference type="InterPro" id="IPR023997">
    <property type="entry name" value="TonB-dep_OMP_SusC/RagA_CS"/>
</dbReference>
<dbReference type="PATRIC" id="fig|1121098.3.peg.3376"/>
<dbReference type="EMBL" id="AQHY01000039">
    <property type="protein sequence ID" value="EOA52678.1"/>
    <property type="molecule type" value="Genomic_DNA"/>
</dbReference>
<dbReference type="NCBIfam" id="TIGR04056">
    <property type="entry name" value="OMP_RagA_SusC"/>
    <property type="match status" value="1"/>
</dbReference>
<dbReference type="InterPro" id="IPR008969">
    <property type="entry name" value="CarboxyPept-like_regulatory"/>
</dbReference>
<evidence type="ECO:0000256" key="2">
    <source>
        <dbReference type="ARBA" id="ARBA00022448"/>
    </source>
</evidence>
<dbReference type="NCBIfam" id="TIGR04057">
    <property type="entry name" value="SusC_RagA_signa"/>
    <property type="match status" value="1"/>
</dbReference>
<dbReference type="InterPro" id="IPR023996">
    <property type="entry name" value="TonB-dep_OMP_SusC/RagA"/>
</dbReference>
<keyword evidence="6 8" id="KW-0472">Membrane</keyword>
<sequence length="1078" mass="120615">MKNKSRIKRLQDMRLFELSAPKTSGIIKTCALSFFCLLPGIANATGVPVSTYETANVVQQNNTVKGKVVDTKGEPVIGATIIEKETGKGTITDIDGNFTLTVQSEKSTLEVSYIGYKNQVLKVMLRKPMHITLTEDTEVLDEVVVIGYGVQKKVNLSGAVSTVSTKQLEDRPVTNVGQALQGTVANLNVTIGSGKADDAPSFNIRGTTSLNGGSPLVVIDGIISDSWTLNHMNSNDIASISVLKDAASSAIYGSRAAYGVILVTTKVGQSDKPVIHYNNNFSFRQNTKMPEVITDPYIVAETKNIMGRPLYNLFNEEQLAYAKKRSEDPSVSPYFLNPNGTYSYFGDTDWVNEAYKKTGFSMSHNVDISGKTEKVNYYFSAGYNFTDGMLKYNPDKFNRYNLRSKLDFKITDFWSISNNTSLIIKDYERPSSLGSSYFWEINRISPLELLENPDGSWTKKGAQVLGVMQDGGRASEQGTSVKTQFSTRLDIIKDVLFVNGSFSYNFDKNRNRWHYLPVAYYDGPEVAPKYFNEVTSAYTQSNETKRLTFDAYATFNKTFNEKHDITVIAGFNQEEYRYENVQLGRKELISSSLPTPGLATGDMSVSESISTWALRGGYARFNYTFDNKYIVEFNGRYDGTSRFPKDSRFVFNPSGSAAWVISREKFFKPLENIFSFLKVRYSYGVLGNQDVGAYEYISTMGSGKISQILDGKQPVYVDVPGLVSGALTWEKVSTSNIAVDMNFLNNRLTFSGDYYVRRTTDMLTSGEPLPNVLGTSVPKENTADLKTEGWEITLGWKDQFKLAGKPFDYQLGFNLADSRAYITKFQNTTGTLSSKYEGMEIGEIWGYTTLGFFTSQEDIDNHADQSKLASYPSSRPIAPGDLKFADLDGDGEVYRGANTLDDHGDLRIIGNSRARYTYGFTASGSWNGFDFSLFLQGVGKKDYNPSGDLYFWGIYAQPWTNITVGNYYDRWTEENPDGYFPRLKGYVAESSSKEAGLPQTRYLQDASYMRLKNVTLGYTLPEQWMNKIGINRVRIYLSGDNLFTISGLYKHYKVDPEGLGGQKYPLQRSYSFGLNVTF</sequence>
<dbReference type="Pfam" id="PF13715">
    <property type="entry name" value="CarbopepD_reg_2"/>
    <property type="match status" value="1"/>
</dbReference>
<dbReference type="InterPro" id="IPR000531">
    <property type="entry name" value="Beta-barrel_TonB"/>
</dbReference>
<protein>
    <submittedName>
        <fullName evidence="13">SusC/RagA family TonB-linked outer membrane protein</fullName>
    </submittedName>
</protein>
<keyword evidence="10" id="KW-0732">Signal</keyword>
<keyword evidence="2 8" id="KW-0813">Transport</keyword>
<dbReference type="InterPro" id="IPR036942">
    <property type="entry name" value="Beta-barrel_TonB_sf"/>
</dbReference>
<dbReference type="InterPro" id="IPR037066">
    <property type="entry name" value="Plug_dom_sf"/>
</dbReference>
<organism evidence="13 14">
    <name type="scientific">Phocaeicola massiliensis B84634 = Timone 84634 = DSM 17679 = JCM 13223</name>
    <dbReference type="NCBI Taxonomy" id="1121098"/>
    <lineage>
        <taxon>Bacteria</taxon>
        <taxon>Pseudomonadati</taxon>
        <taxon>Bacteroidota</taxon>
        <taxon>Bacteroidia</taxon>
        <taxon>Bacteroidales</taxon>
        <taxon>Bacteroidaceae</taxon>
        <taxon>Phocaeicola</taxon>
    </lineage>
</organism>
<keyword evidence="14" id="KW-1185">Reference proteome</keyword>
<evidence type="ECO:0000256" key="9">
    <source>
        <dbReference type="RuleBase" id="RU003357"/>
    </source>
</evidence>
<dbReference type="RefSeq" id="WP_005943860.1">
    <property type="nucleotide sequence ID" value="NZ_KB890331.1"/>
</dbReference>
<evidence type="ECO:0000259" key="11">
    <source>
        <dbReference type="Pfam" id="PF00593"/>
    </source>
</evidence>
<dbReference type="SUPFAM" id="SSF56935">
    <property type="entry name" value="Porins"/>
    <property type="match status" value="1"/>
</dbReference>
<comment type="caution">
    <text evidence="13">The sequence shown here is derived from an EMBL/GenBank/DDBJ whole genome shotgun (WGS) entry which is preliminary data.</text>
</comment>
<dbReference type="Pfam" id="PF07715">
    <property type="entry name" value="Plug"/>
    <property type="match status" value="1"/>
</dbReference>
<dbReference type="Gene3D" id="2.170.130.10">
    <property type="entry name" value="TonB-dependent receptor, plug domain"/>
    <property type="match status" value="1"/>
</dbReference>
<evidence type="ECO:0000256" key="5">
    <source>
        <dbReference type="ARBA" id="ARBA00023077"/>
    </source>
</evidence>
<reference evidence="13 14" key="1">
    <citation type="submission" date="2013-04" db="EMBL/GenBank/DDBJ databases">
        <title>The Genome Sequence of Bacteroides massiliensis DSM 17679.</title>
        <authorList>
            <consortium name="The Broad Institute Genomics Platform"/>
            <person name="Earl A."/>
            <person name="Ward D."/>
            <person name="Feldgarden M."/>
            <person name="Gevers D."/>
            <person name="Martens E."/>
            <person name="Fenner L."/>
            <person name="Roux V."/>
            <person name="Mallet M.N."/>
            <person name="Raoult D."/>
            <person name="Walker B."/>
            <person name="Young S."/>
            <person name="Zeng Q."/>
            <person name="Gargeya S."/>
            <person name="Fitzgerald M."/>
            <person name="Haas B."/>
            <person name="Abouelleil A."/>
            <person name="Allen A.W."/>
            <person name="Alvarado L."/>
            <person name="Arachchi H.M."/>
            <person name="Berlin A.M."/>
            <person name="Chapman S.B."/>
            <person name="Gainer-Dewar J."/>
            <person name="Goldberg J."/>
            <person name="Griggs A."/>
            <person name="Gujja S."/>
            <person name="Hansen M."/>
            <person name="Howarth C."/>
            <person name="Imamovic A."/>
            <person name="Ireland A."/>
            <person name="Larimer J."/>
            <person name="McCowan C."/>
            <person name="Murphy C."/>
            <person name="Pearson M."/>
            <person name="Poon T.W."/>
            <person name="Priest M."/>
            <person name="Roberts A."/>
            <person name="Saif S."/>
            <person name="Shea T."/>
            <person name="Sisk P."/>
            <person name="Sykes S."/>
            <person name="Wortman J."/>
            <person name="Nusbaum C."/>
            <person name="Birren B."/>
        </authorList>
    </citation>
    <scope>NUCLEOTIDE SEQUENCE [LARGE SCALE GENOMIC DNA]</scope>
    <source>
        <strain evidence="14">B84634 / Timone 84634 / DSM 17679 / JCM 13223</strain>
    </source>
</reference>
<evidence type="ECO:0000313" key="13">
    <source>
        <dbReference type="EMBL" id="EOA52678.1"/>
    </source>
</evidence>
<dbReference type="STRING" id="1121098.HMPREF1534_03329"/>
<feature type="signal peptide" evidence="10">
    <location>
        <begin position="1"/>
        <end position="44"/>
    </location>
</feature>
<dbReference type="GeneID" id="60060819"/>
<dbReference type="InterPro" id="IPR039426">
    <property type="entry name" value="TonB-dep_rcpt-like"/>
</dbReference>
<keyword evidence="3 8" id="KW-1134">Transmembrane beta strand</keyword>
<dbReference type="Gene3D" id="2.60.40.1120">
    <property type="entry name" value="Carboxypeptidase-like, regulatory domain"/>
    <property type="match status" value="1"/>
</dbReference>
<evidence type="ECO:0000256" key="10">
    <source>
        <dbReference type="SAM" id="SignalP"/>
    </source>
</evidence>
<dbReference type="FunFam" id="2.60.40.1120:FF:000003">
    <property type="entry name" value="Outer membrane protein Omp121"/>
    <property type="match status" value="1"/>
</dbReference>
<dbReference type="HOGENOM" id="CLU_004317_1_1_10"/>
<dbReference type="Gene3D" id="2.40.170.20">
    <property type="entry name" value="TonB-dependent receptor, beta-barrel domain"/>
    <property type="match status" value="1"/>
</dbReference>
<feature type="chain" id="PRO_5004676221" evidence="10">
    <location>
        <begin position="45"/>
        <end position="1078"/>
    </location>
</feature>
<feature type="domain" description="TonB-dependent receptor plug" evidence="12">
    <location>
        <begin position="153"/>
        <end position="260"/>
    </location>
</feature>
<proteinExistence type="inferred from homology"/>
<evidence type="ECO:0000256" key="4">
    <source>
        <dbReference type="ARBA" id="ARBA00022692"/>
    </source>
</evidence>
<dbReference type="eggNOG" id="COG1629">
    <property type="taxonomic scope" value="Bacteria"/>
</dbReference>
<evidence type="ECO:0000256" key="6">
    <source>
        <dbReference type="ARBA" id="ARBA00023136"/>
    </source>
</evidence>
<keyword evidence="4 8" id="KW-0812">Transmembrane</keyword>
<accession>U6RBW6</accession>
<evidence type="ECO:0000313" key="14">
    <source>
        <dbReference type="Proteomes" id="UP000017831"/>
    </source>
</evidence>
<dbReference type="AlphaFoldDB" id="U6RBW6"/>
<dbReference type="OrthoDB" id="778480at2"/>
<comment type="similarity">
    <text evidence="8 9">Belongs to the TonB-dependent receptor family.</text>
</comment>
<keyword evidence="7 8" id="KW-0998">Cell outer membrane</keyword>
<evidence type="ECO:0000256" key="3">
    <source>
        <dbReference type="ARBA" id="ARBA00022452"/>
    </source>
</evidence>
<dbReference type="InterPro" id="IPR012910">
    <property type="entry name" value="Plug_dom"/>
</dbReference>